<evidence type="ECO:0000313" key="8">
    <source>
        <dbReference type="Proteomes" id="UP000294641"/>
    </source>
</evidence>
<dbReference type="AlphaFoldDB" id="A0A8B4Q646"/>
<dbReference type="Gene3D" id="3.40.50.970">
    <property type="match status" value="1"/>
</dbReference>
<dbReference type="RefSeq" id="WP_166636091.1">
    <property type="nucleotide sequence ID" value="NZ_BJUE01000032.1"/>
</dbReference>
<dbReference type="EMBL" id="SNZG01000012">
    <property type="protein sequence ID" value="TDR39254.1"/>
    <property type="molecule type" value="Genomic_DNA"/>
</dbReference>
<comment type="cofactor">
    <cofactor evidence="1">
        <name>thiamine diphosphate</name>
        <dbReference type="ChEBI" id="CHEBI:58937"/>
    </cofactor>
</comment>
<evidence type="ECO:0000313" key="7">
    <source>
        <dbReference type="Proteomes" id="UP000254330"/>
    </source>
</evidence>
<comment type="similarity">
    <text evidence="2">Belongs to the transketolase family.</text>
</comment>
<name>A0A8B4Q646_9BACL</name>
<dbReference type="Proteomes" id="UP000254330">
    <property type="component" value="Unassembled WGS sequence"/>
</dbReference>
<dbReference type="PANTHER" id="PTHR47514:SF1">
    <property type="entry name" value="TRANSKETOLASE N-TERMINAL SECTION-RELATED"/>
    <property type="match status" value="1"/>
</dbReference>
<proteinExistence type="inferred from homology"/>
<dbReference type="PANTHER" id="PTHR47514">
    <property type="entry name" value="TRANSKETOLASE N-TERMINAL SECTION-RELATED"/>
    <property type="match status" value="1"/>
</dbReference>
<organism evidence="5 7">
    <name type="scientific">Kurthia zopfii</name>
    <dbReference type="NCBI Taxonomy" id="1650"/>
    <lineage>
        <taxon>Bacteria</taxon>
        <taxon>Bacillati</taxon>
        <taxon>Bacillota</taxon>
        <taxon>Bacilli</taxon>
        <taxon>Bacillales</taxon>
        <taxon>Caryophanaceae</taxon>
        <taxon>Kurthia</taxon>
    </lineage>
</organism>
<gene>
    <name evidence="5" type="primary">tktA</name>
    <name evidence="6" type="ORF">DFR61_11229</name>
    <name evidence="5" type="ORF">NCTC10597_00465</name>
</gene>
<dbReference type="InterPro" id="IPR005474">
    <property type="entry name" value="Transketolase_N"/>
</dbReference>
<evidence type="ECO:0000256" key="3">
    <source>
        <dbReference type="ARBA" id="ARBA00023052"/>
    </source>
</evidence>
<evidence type="ECO:0000259" key="4">
    <source>
        <dbReference type="Pfam" id="PF00456"/>
    </source>
</evidence>
<protein>
    <submittedName>
        <fullName evidence="5">Transketolase 1</fullName>
        <ecNumber evidence="5">2.2.1.1</ecNumber>
    </submittedName>
    <submittedName>
        <fullName evidence="6">Transketolase subunit A</fullName>
    </submittedName>
</protein>
<evidence type="ECO:0000256" key="2">
    <source>
        <dbReference type="ARBA" id="ARBA00007131"/>
    </source>
</evidence>
<accession>A0A8B4Q646</accession>
<reference evidence="6 8" key="2">
    <citation type="submission" date="2019-03" db="EMBL/GenBank/DDBJ databases">
        <title>Genomic Encyclopedia of Type Strains, Phase IV (KMG-IV): sequencing the most valuable type-strain genomes for metagenomic binning, comparative biology and taxonomic classification.</title>
        <authorList>
            <person name="Goeker M."/>
        </authorList>
    </citation>
    <scope>NUCLEOTIDE SEQUENCE [LARGE SCALE GENOMIC DNA]</scope>
    <source>
        <strain evidence="6 8">DSM 20580</strain>
    </source>
</reference>
<evidence type="ECO:0000313" key="5">
    <source>
        <dbReference type="EMBL" id="STX08799.1"/>
    </source>
</evidence>
<keyword evidence="5" id="KW-0808">Transferase</keyword>
<dbReference type="CDD" id="cd02012">
    <property type="entry name" value="TPP_TK"/>
    <property type="match status" value="1"/>
</dbReference>
<reference evidence="5 7" key="1">
    <citation type="submission" date="2018-06" db="EMBL/GenBank/DDBJ databases">
        <authorList>
            <consortium name="Pathogen Informatics"/>
            <person name="Doyle S."/>
        </authorList>
    </citation>
    <scope>NUCLEOTIDE SEQUENCE [LARGE SCALE GENOMIC DNA]</scope>
    <source>
        <strain evidence="5 7">NCTC10597</strain>
    </source>
</reference>
<dbReference type="Proteomes" id="UP000294641">
    <property type="component" value="Unassembled WGS sequence"/>
</dbReference>
<sequence>MVYNLTEMSKAIRKRSIDLAFSSGNNAAHLGPGLSLVEIFTALYGYVMKISNDMTNFEDRDRLILSKEHGVLSYYAALEYIELIGENDLDTFMKSHSEFLGHPVMNRAKGIEFTSGSLGMGLSLGIGVSIALKKKKSNSKVYVILGDGECNEGSIWESVMSASMQKLDNLVVIVDRNGYQLGGKIEETLDMGDLREKFKVFGWNSVQCDGHDVNDIISKIKSNQNSDKPFALIANTIKGKGVSFAENNIEWHHSVLTKNLYKQALQDIGVVYE</sequence>
<dbReference type="GO" id="GO:0004802">
    <property type="term" value="F:transketolase activity"/>
    <property type="evidence" value="ECO:0007669"/>
    <property type="project" value="UniProtKB-EC"/>
</dbReference>
<dbReference type="SUPFAM" id="SSF52518">
    <property type="entry name" value="Thiamin diphosphate-binding fold (THDP-binding)"/>
    <property type="match status" value="1"/>
</dbReference>
<evidence type="ECO:0000256" key="1">
    <source>
        <dbReference type="ARBA" id="ARBA00001964"/>
    </source>
</evidence>
<dbReference type="InterPro" id="IPR029061">
    <property type="entry name" value="THDP-binding"/>
</dbReference>
<dbReference type="EC" id="2.2.1.1" evidence="5"/>
<evidence type="ECO:0000313" key="6">
    <source>
        <dbReference type="EMBL" id="TDR39254.1"/>
    </source>
</evidence>
<keyword evidence="8" id="KW-1185">Reference proteome</keyword>
<dbReference type="Pfam" id="PF00456">
    <property type="entry name" value="Transketolase_N"/>
    <property type="match status" value="1"/>
</dbReference>
<comment type="caution">
    <text evidence="5">The sequence shown here is derived from an EMBL/GenBank/DDBJ whole genome shotgun (WGS) entry which is preliminary data.</text>
</comment>
<keyword evidence="3" id="KW-0786">Thiamine pyrophosphate</keyword>
<feature type="domain" description="Transketolase N-terminal" evidence="4">
    <location>
        <begin position="8"/>
        <end position="269"/>
    </location>
</feature>
<dbReference type="EMBL" id="UGNP01000001">
    <property type="protein sequence ID" value="STX08799.1"/>
    <property type="molecule type" value="Genomic_DNA"/>
</dbReference>